<name>A0ABP0KZD3_9DINO</name>
<dbReference type="InterPro" id="IPR037151">
    <property type="entry name" value="AlkB-like_sf"/>
</dbReference>
<dbReference type="PROSITE" id="PS51471">
    <property type="entry name" value="FE2OG_OXY"/>
    <property type="match status" value="1"/>
</dbReference>
<comment type="caution">
    <text evidence="2">The sequence shown here is derived from an EMBL/GenBank/DDBJ whole genome shotgun (WGS) entry which is preliminary data.</text>
</comment>
<dbReference type="Gene3D" id="2.60.120.590">
    <property type="entry name" value="Alpha-ketoglutarate-dependent dioxygenase AlkB-like"/>
    <property type="match status" value="1"/>
</dbReference>
<dbReference type="EMBL" id="CAXAMN010010435">
    <property type="protein sequence ID" value="CAK9031744.1"/>
    <property type="molecule type" value="Genomic_DNA"/>
</dbReference>
<gene>
    <name evidence="2" type="ORF">CCMP2556_LOCUS18395</name>
</gene>
<sequence length="731" mass="80999">MHQLVKAEGWKALTLAIDACTIVHRSIEVARAAKRIPAHRLDPHAEFDAGGTARWMSDDQHDYVHLLDTVLPEGTCDETTLAKTLLDAEHEYSTNLDLSFVIDILDMDNTAFCARVASELQLAPPVTNAALTENQVKDQVLQKFNISLGPRTSIPWLNVIARASLRPLPLKALTVLIHAFLPQLTFEGETAIASTPMVSRASLDGLAVTVTSIARGHEQLHEYWFEFSNPREPIAFWIPCYDARYSAQNWYDDYQSSIQLNLDEGTVLAFVCKYSTDSPVIAAEGVAASTMDSSPHLLILLRAPWRPLGLWGTTHRWVMQQVKGMQVMLLPGLNTAVQHLLPRSWNIVPGTPRAMLHMEDIQLDVRAIVKVGKTLGGSQLMNIAHLPAVRRPFVLGIPQQFACVLFAPEYKSELTTSLHLLTTLFVTQNTSILPPCDLRVLVGADKIACAISLAHHGLAAMECCGMRLGICRGAGEIAAALSIGALQRPPAGSCMHLKHICCAKDDWRLMHEVEREIQAASYKKEGDALGFHRSKKHKVAYGESLSEAPAFVSLVKHALAVFDLTLVDCWANLYSGEDDMKSMHHDNYQDRHPRATATIGISLGQGRHFAFQNPVNHEEHQVVTENGDIFAFDEPFNNLFKHAVPPETPGTAPGKRIAVIIWANEQDMVPRMVREKNPGMRDIVPLKVDWESWGKCVPGSLSRHDRAGMAGHIFNLKILRSTTVKVKPRNC</sequence>
<protein>
    <recommendedName>
        <fullName evidence="1">Fe2OG dioxygenase domain-containing protein</fullName>
    </recommendedName>
</protein>
<evidence type="ECO:0000259" key="1">
    <source>
        <dbReference type="PROSITE" id="PS51471"/>
    </source>
</evidence>
<dbReference type="PANTHER" id="PTHR42256">
    <property type="entry name" value="OXOGLUTARATE/IRON-DEPENDENT DIOXYGENASE"/>
    <property type="match status" value="1"/>
</dbReference>
<organism evidence="2 3">
    <name type="scientific">Durusdinium trenchii</name>
    <dbReference type="NCBI Taxonomy" id="1381693"/>
    <lineage>
        <taxon>Eukaryota</taxon>
        <taxon>Sar</taxon>
        <taxon>Alveolata</taxon>
        <taxon>Dinophyceae</taxon>
        <taxon>Suessiales</taxon>
        <taxon>Symbiodiniaceae</taxon>
        <taxon>Durusdinium</taxon>
    </lineage>
</organism>
<feature type="domain" description="Fe2OG dioxygenase" evidence="1">
    <location>
        <begin position="561"/>
        <end position="665"/>
    </location>
</feature>
<dbReference type="InterPro" id="IPR027450">
    <property type="entry name" value="AlkB-like"/>
</dbReference>
<dbReference type="PANTHER" id="PTHR42256:SF1">
    <property type="entry name" value="FE2OG DIOXYGENASE DOMAIN-CONTAINING PROTEIN"/>
    <property type="match status" value="1"/>
</dbReference>
<dbReference type="InterPro" id="IPR005123">
    <property type="entry name" value="Oxoglu/Fe-dep_dioxygenase_dom"/>
</dbReference>
<accession>A0ABP0KZD3</accession>
<reference evidence="2 3" key="1">
    <citation type="submission" date="2024-02" db="EMBL/GenBank/DDBJ databases">
        <authorList>
            <person name="Chen Y."/>
            <person name="Shah S."/>
            <person name="Dougan E. K."/>
            <person name="Thang M."/>
            <person name="Chan C."/>
        </authorList>
    </citation>
    <scope>NUCLEOTIDE SEQUENCE [LARGE SCALE GENOMIC DNA]</scope>
</reference>
<evidence type="ECO:0000313" key="3">
    <source>
        <dbReference type="Proteomes" id="UP001642484"/>
    </source>
</evidence>
<evidence type="ECO:0000313" key="2">
    <source>
        <dbReference type="EMBL" id="CAK9031744.1"/>
    </source>
</evidence>
<keyword evidence="3" id="KW-1185">Reference proteome</keyword>
<dbReference type="SUPFAM" id="SSF51197">
    <property type="entry name" value="Clavaminate synthase-like"/>
    <property type="match status" value="1"/>
</dbReference>
<proteinExistence type="predicted"/>
<dbReference type="Proteomes" id="UP001642484">
    <property type="component" value="Unassembled WGS sequence"/>
</dbReference>
<dbReference type="Pfam" id="PF13532">
    <property type="entry name" value="2OG-FeII_Oxy_2"/>
    <property type="match status" value="1"/>
</dbReference>